<protein>
    <submittedName>
        <fullName evidence="1">Uncharacterized protein</fullName>
    </submittedName>
</protein>
<dbReference type="EMBL" id="JAVUPU010000001">
    <property type="protein sequence ID" value="MDT9597358.1"/>
    <property type="molecule type" value="Genomic_DNA"/>
</dbReference>
<reference evidence="1 2" key="1">
    <citation type="submission" date="2023-05" db="EMBL/GenBank/DDBJ databases">
        <authorList>
            <person name="Guo Y."/>
        </authorList>
    </citation>
    <scope>NUCLEOTIDE SEQUENCE [LARGE SCALE GENOMIC DNA]</scope>
    <source>
        <strain evidence="1 2">GR2756</strain>
    </source>
</reference>
<accession>A0ABU3Q2Z0</accession>
<gene>
    <name evidence="1" type="ORF">RQX22_00140</name>
</gene>
<dbReference type="RefSeq" id="WP_315722518.1">
    <property type="nucleotide sequence ID" value="NZ_JAVUPU010000001.1"/>
</dbReference>
<comment type="caution">
    <text evidence="1">The sequence shown here is derived from an EMBL/GenBank/DDBJ whole genome shotgun (WGS) entry which is preliminary data.</text>
</comment>
<organism evidence="1 2">
    <name type="scientific">Sphingosinicella rhizophila</name>
    <dbReference type="NCBI Taxonomy" id="3050082"/>
    <lineage>
        <taxon>Bacteria</taxon>
        <taxon>Pseudomonadati</taxon>
        <taxon>Pseudomonadota</taxon>
        <taxon>Alphaproteobacteria</taxon>
        <taxon>Sphingomonadales</taxon>
        <taxon>Sphingosinicellaceae</taxon>
        <taxon>Sphingosinicella</taxon>
    </lineage>
</organism>
<keyword evidence="2" id="KW-1185">Reference proteome</keyword>
<evidence type="ECO:0000313" key="1">
    <source>
        <dbReference type="EMBL" id="MDT9597358.1"/>
    </source>
</evidence>
<name>A0ABU3Q2Z0_9SPHN</name>
<evidence type="ECO:0000313" key="2">
    <source>
        <dbReference type="Proteomes" id="UP001259572"/>
    </source>
</evidence>
<dbReference type="Proteomes" id="UP001259572">
    <property type="component" value="Unassembled WGS sequence"/>
</dbReference>
<sequence length="60" mass="6992">MKRDDLAYHSDRARHELHLGLVSKCMRAARAHLQLSSLHMKKVLDLQTEERKARPLCIVD</sequence>
<proteinExistence type="predicted"/>